<reference evidence="1" key="2">
    <citation type="journal article" date="2023" name="IMA Fungus">
        <title>Comparative genomic study of the Penicillium genus elucidates a diverse pangenome and 15 lateral gene transfer events.</title>
        <authorList>
            <person name="Petersen C."/>
            <person name="Sorensen T."/>
            <person name="Nielsen M.R."/>
            <person name="Sondergaard T.E."/>
            <person name="Sorensen J.L."/>
            <person name="Fitzpatrick D.A."/>
            <person name="Frisvad J.C."/>
            <person name="Nielsen K.L."/>
        </authorList>
    </citation>
    <scope>NUCLEOTIDE SEQUENCE</scope>
    <source>
        <strain evidence="1">IBT 17660</strain>
    </source>
</reference>
<dbReference type="Proteomes" id="UP001147760">
    <property type="component" value="Unassembled WGS sequence"/>
</dbReference>
<dbReference type="OrthoDB" id="1921208at2759"/>
<dbReference type="EMBL" id="JAPWDO010000006">
    <property type="protein sequence ID" value="KAJ5465364.1"/>
    <property type="molecule type" value="Genomic_DNA"/>
</dbReference>
<sequence length="75" mass="8234">MQINPSCEIRAFVASFGTDGFAQQFEALFSIPDDVLQDSLGNTLSPSQIDNIRQKIPSPVMKSINQCRVHLEAPA</sequence>
<reference evidence="1" key="1">
    <citation type="submission" date="2022-12" db="EMBL/GenBank/DDBJ databases">
        <authorList>
            <person name="Petersen C."/>
        </authorList>
    </citation>
    <scope>NUCLEOTIDE SEQUENCE</scope>
    <source>
        <strain evidence="1">IBT 17660</strain>
    </source>
</reference>
<accession>A0A9W9WI05</accession>
<dbReference type="AlphaFoldDB" id="A0A9W9WI05"/>
<comment type="caution">
    <text evidence="1">The sequence shown here is derived from an EMBL/GenBank/DDBJ whole genome shotgun (WGS) entry which is preliminary data.</text>
</comment>
<gene>
    <name evidence="1" type="ORF">N7530_009151</name>
</gene>
<name>A0A9W9WI05_9EURO</name>
<evidence type="ECO:0000313" key="2">
    <source>
        <dbReference type="Proteomes" id="UP001147760"/>
    </source>
</evidence>
<proteinExistence type="predicted"/>
<organism evidence="1 2">
    <name type="scientific">Penicillium desertorum</name>
    <dbReference type="NCBI Taxonomy" id="1303715"/>
    <lineage>
        <taxon>Eukaryota</taxon>
        <taxon>Fungi</taxon>
        <taxon>Dikarya</taxon>
        <taxon>Ascomycota</taxon>
        <taxon>Pezizomycotina</taxon>
        <taxon>Eurotiomycetes</taxon>
        <taxon>Eurotiomycetidae</taxon>
        <taxon>Eurotiales</taxon>
        <taxon>Aspergillaceae</taxon>
        <taxon>Penicillium</taxon>
    </lineage>
</organism>
<evidence type="ECO:0000313" key="1">
    <source>
        <dbReference type="EMBL" id="KAJ5465364.1"/>
    </source>
</evidence>
<protein>
    <submittedName>
        <fullName evidence="1">Spherulin-1A</fullName>
    </submittedName>
</protein>
<keyword evidence="2" id="KW-1185">Reference proteome</keyword>